<dbReference type="PANTHER" id="PTHR31973">
    <property type="entry name" value="POLYPROTEIN, PUTATIVE-RELATED"/>
    <property type="match status" value="1"/>
</dbReference>
<dbReference type="AlphaFoldDB" id="A0A2P5YLQ2"/>
<evidence type="ECO:0000313" key="2">
    <source>
        <dbReference type="Proteomes" id="UP000239757"/>
    </source>
</evidence>
<evidence type="ECO:0000313" key="1">
    <source>
        <dbReference type="EMBL" id="PPS16512.1"/>
    </source>
</evidence>
<accession>A0A2P5YLQ2</accession>
<gene>
    <name evidence="1" type="ORF">GOBAR_AA04070</name>
</gene>
<dbReference type="EMBL" id="KZ663024">
    <property type="protein sequence ID" value="PPS16512.1"/>
    <property type="molecule type" value="Genomic_DNA"/>
</dbReference>
<sequence length="481" mass="56054">MELVDDEDVETMIALYCGNESDKNSPIHLFAELAGMEQNEDLTAYGEEHATEEPCMVAPISYVDSELTIHRINIDLNVTPDIDVVGDDGYDNSDHCDEEVDSDSDPDVDDMRRIVIHNNPGPHMSLIDPDAAHEAEFPEYPEILPAHRLAVNSDHGELLCLNRHYILESVGSRRKVVIGMYELHLFKNRRCGRYANLLGLTRAHQYARFQYRVSYRKAWIAKQMAMEQLYGDFDASYNELQGWIVAMREYRTSWSHIFFAKEWLYLRVIWRVKRTHLSNSGWVLWSRGNGLKVLMRAFVLQQVNQIEAGYVFVEDVWDAMVANHRMARSMNIEIYSRRHETFRVTKTIGCRPGIPSRSYGVDLRNRWCDYRRFQTLHYPCAHVVAACAKVNLNVEQFVDDVYTLERTLRVWENEFPILPDLSTREVPPTTFELVPNRGLRRNPRGRPQLSRIRNEMDIREKSDGKRCRLCRLASHNRSKCP</sequence>
<dbReference type="OrthoDB" id="1747431at2759"/>
<proteinExistence type="predicted"/>
<reference evidence="1 2" key="1">
    <citation type="submission" date="2015-01" db="EMBL/GenBank/DDBJ databases">
        <title>Genome of allotetraploid Gossypium barbadense reveals genomic plasticity and fiber elongation in cotton evolution.</title>
        <authorList>
            <person name="Chen X."/>
            <person name="Liu X."/>
            <person name="Zhao B."/>
            <person name="Zheng H."/>
            <person name="Hu Y."/>
            <person name="Lu G."/>
            <person name="Yang C."/>
            <person name="Chen J."/>
            <person name="Shan C."/>
            <person name="Zhang L."/>
            <person name="Zhou Y."/>
            <person name="Wang L."/>
            <person name="Guo W."/>
            <person name="Bai Y."/>
            <person name="Ruan J."/>
            <person name="Shangguan X."/>
            <person name="Mao Y."/>
            <person name="Jiang J."/>
            <person name="Zhu Y."/>
            <person name="Lei J."/>
            <person name="Kang H."/>
            <person name="Chen S."/>
            <person name="He X."/>
            <person name="Wang R."/>
            <person name="Wang Y."/>
            <person name="Chen J."/>
            <person name="Wang L."/>
            <person name="Yu S."/>
            <person name="Wang B."/>
            <person name="Wei J."/>
            <person name="Song S."/>
            <person name="Lu X."/>
            <person name="Gao Z."/>
            <person name="Gu W."/>
            <person name="Deng X."/>
            <person name="Ma D."/>
            <person name="Wang S."/>
            <person name="Liang W."/>
            <person name="Fang L."/>
            <person name="Cai C."/>
            <person name="Zhu X."/>
            <person name="Zhou B."/>
            <person name="Zhang Y."/>
            <person name="Chen Z."/>
            <person name="Xu S."/>
            <person name="Zhu R."/>
            <person name="Wang S."/>
            <person name="Zhang T."/>
            <person name="Zhao G."/>
        </authorList>
    </citation>
    <scope>NUCLEOTIDE SEQUENCE [LARGE SCALE GENOMIC DNA]</scope>
    <source>
        <strain evidence="2">cv. Xinhai21</strain>
        <tissue evidence="1">Leaf</tissue>
    </source>
</reference>
<protein>
    <recommendedName>
        <fullName evidence="3">SWIM-type domain-containing protein</fullName>
    </recommendedName>
</protein>
<dbReference type="PANTHER" id="PTHR31973:SF195">
    <property type="entry name" value="MUDR FAMILY TRANSPOSASE"/>
    <property type="match status" value="1"/>
</dbReference>
<dbReference type="Proteomes" id="UP000239757">
    <property type="component" value="Unassembled WGS sequence"/>
</dbReference>
<evidence type="ECO:0008006" key="3">
    <source>
        <dbReference type="Google" id="ProtNLM"/>
    </source>
</evidence>
<organism evidence="1 2">
    <name type="scientific">Gossypium barbadense</name>
    <name type="common">Sea Island cotton</name>
    <name type="synonym">Hibiscus barbadensis</name>
    <dbReference type="NCBI Taxonomy" id="3634"/>
    <lineage>
        <taxon>Eukaryota</taxon>
        <taxon>Viridiplantae</taxon>
        <taxon>Streptophyta</taxon>
        <taxon>Embryophyta</taxon>
        <taxon>Tracheophyta</taxon>
        <taxon>Spermatophyta</taxon>
        <taxon>Magnoliopsida</taxon>
        <taxon>eudicotyledons</taxon>
        <taxon>Gunneridae</taxon>
        <taxon>Pentapetalae</taxon>
        <taxon>rosids</taxon>
        <taxon>malvids</taxon>
        <taxon>Malvales</taxon>
        <taxon>Malvaceae</taxon>
        <taxon>Malvoideae</taxon>
        <taxon>Gossypium</taxon>
    </lineage>
</organism>
<name>A0A2P5YLQ2_GOSBA</name>